<evidence type="ECO:0000256" key="15">
    <source>
        <dbReference type="ARBA" id="ARBA00031783"/>
    </source>
</evidence>
<evidence type="ECO:0000256" key="8">
    <source>
        <dbReference type="ARBA" id="ARBA00022763"/>
    </source>
</evidence>
<dbReference type="GO" id="GO:0006513">
    <property type="term" value="P:protein monoubiquitination"/>
    <property type="evidence" value="ECO:0007669"/>
    <property type="project" value="InterPro"/>
</dbReference>
<dbReference type="FunFam" id="3.30.40.10:FF:000172">
    <property type="entry name" value="E3 ubiquitin-protein ligase RAD18"/>
    <property type="match status" value="1"/>
</dbReference>
<dbReference type="GO" id="GO:0006281">
    <property type="term" value="P:DNA repair"/>
    <property type="evidence" value="ECO:0007669"/>
    <property type="project" value="UniProtKB-KW"/>
</dbReference>
<dbReference type="InterPro" id="IPR001841">
    <property type="entry name" value="Znf_RING"/>
</dbReference>
<comment type="similarity">
    <text evidence="4">Belongs to the RAD18 family.</text>
</comment>
<evidence type="ECO:0000313" key="24">
    <source>
        <dbReference type="Proteomes" id="UP000027135"/>
    </source>
</evidence>
<evidence type="ECO:0000259" key="21">
    <source>
        <dbReference type="PROSITE" id="PS50800"/>
    </source>
</evidence>
<dbReference type="InParanoid" id="A0A067R7N3"/>
<evidence type="ECO:0000256" key="10">
    <source>
        <dbReference type="ARBA" id="ARBA00022786"/>
    </source>
</evidence>
<evidence type="ECO:0000256" key="19">
    <source>
        <dbReference type="SAM" id="MobiDB-lite"/>
    </source>
</evidence>
<comment type="subcellular location">
    <subcellularLocation>
        <location evidence="2">Nucleus</location>
    </subcellularLocation>
</comment>
<comment type="pathway">
    <text evidence="3">Protein modification; protein ubiquitination.</text>
</comment>
<dbReference type="Pfam" id="PF02037">
    <property type="entry name" value="SAP"/>
    <property type="match status" value="1"/>
</dbReference>
<evidence type="ECO:0000256" key="2">
    <source>
        <dbReference type="ARBA" id="ARBA00004123"/>
    </source>
</evidence>
<evidence type="ECO:0000256" key="17">
    <source>
        <dbReference type="PROSITE-ProRule" id="PRU00175"/>
    </source>
</evidence>
<evidence type="ECO:0000256" key="16">
    <source>
        <dbReference type="ARBA" id="ARBA00082369"/>
    </source>
</evidence>
<sequence length="651" mass="73574">MSVLISSDLPLIKDLDALLRCGICYEYMKTSMITSCCHNYCSLCIRKSLLYKAQCPACFEDAFDYQLRNNRILDDIIEVFVRLSAEVETFMQNYRKLSESQNKVNIKLDFIQNSSSKPDSREINNVNNESSSQRDTRAAFENLSESTNSLLTSSYVPESENMGTKVDLSDGCDYVSLQNASSVKHPHQSPARETMVSKGKMPIPSLFSIPENSNTSSSLVPCPVCNIDIPERNINVHLDACLKRSEHTAQHSSPTKVQKRKPLPKLVYSLLHEKELRKMLKQKGLSTHGDRKALISRHQRFTLLYNSENDTLNPRSIADLIKQIEREEQEENKVCSVSTTWNKLKIDRKTDPKLIQQAQHRYMQQNKASFENLIQSIKKREAEKKTAVEQNLVVNDGKDARIGIAVDVNKETCAQKEVDQKTPMESCGTVTEAGHAMVVNGIGLCEPSVSMSPTDDTANISNVGGNVNCNENIIETAFHMNYETDTEEAVSPVLGRNIATVCAGDESENYSKGESTQNLSLDMFEKSFSRSGVQKCGSPVQKSKEIEREENSDSCNNQNFSLLAEHTQETTLESNLQNTACEVHETLAARRMHKRLISQLDDPDIEHNSEDNLSDFEVREMPIRRRRKTTRKSPQPSSSKEERILRKRVKR</sequence>
<dbReference type="InterPro" id="IPR003034">
    <property type="entry name" value="SAP_dom"/>
</dbReference>
<dbReference type="CDD" id="cd16529">
    <property type="entry name" value="RING-HC_RAD18"/>
    <property type="match status" value="1"/>
</dbReference>
<dbReference type="GO" id="GO:0006301">
    <property type="term" value="P:DNA damage tolerance"/>
    <property type="evidence" value="ECO:0007669"/>
    <property type="project" value="InterPro"/>
</dbReference>
<dbReference type="STRING" id="136037.A0A067R7N3"/>
<dbReference type="PROSITE" id="PS51908">
    <property type="entry name" value="ZF_UBZ4"/>
    <property type="match status" value="1"/>
</dbReference>
<dbReference type="AlphaFoldDB" id="A0A067R7N3"/>
<dbReference type="eggNOG" id="KOG0287">
    <property type="taxonomic scope" value="Eukaryota"/>
</dbReference>
<evidence type="ECO:0000256" key="6">
    <source>
        <dbReference type="ARBA" id="ARBA00022679"/>
    </source>
</evidence>
<dbReference type="InterPro" id="IPR006642">
    <property type="entry name" value="Rad18_UBZ4"/>
</dbReference>
<keyword evidence="14" id="KW-0539">Nucleus</keyword>
<keyword evidence="6" id="KW-0808">Transferase</keyword>
<evidence type="ECO:0000256" key="18">
    <source>
        <dbReference type="PROSITE-ProRule" id="PRU01256"/>
    </source>
</evidence>
<dbReference type="GO" id="GO:0008270">
    <property type="term" value="F:zinc ion binding"/>
    <property type="evidence" value="ECO:0007669"/>
    <property type="project" value="UniProtKB-KW"/>
</dbReference>
<protein>
    <recommendedName>
        <fullName evidence="5">RING-type E3 ubiquitin transferase</fullName>
        <ecNumber evidence="5">2.3.2.27</ecNumber>
    </recommendedName>
    <alternativeName>
        <fullName evidence="15 16">RING-type E3 ubiquitin transferase RAD18</fullName>
    </alternativeName>
</protein>
<evidence type="ECO:0000256" key="9">
    <source>
        <dbReference type="ARBA" id="ARBA00022771"/>
    </source>
</evidence>
<dbReference type="SUPFAM" id="SSF57850">
    <property type="entry name" value="RING/U-box"/>
    <property type="match status" value="1"/>
</dbReference>
<dbReference type="EC" id="2.3.2.27" evidence="5"/>
<keyword evidence="7" id="KW-0479">Metal-binding</keyword>
<keyword evidence="11" id="KW-0862">Zinc</keyword>
<dbReference type="SMART" id="SM00184">
    <property type="entry name" value="RING"/>
    <property type="match status" value="1"/>
</dbReference>
<evidence type="ECO:0000256" key="7">
    <source>
        <dbReference type="ARBA" id="ARBA00022723"/>
    </source>
</evidence>
<evidence type="ECO:0000259" key="22">
    <source>
        <dbReference type="PROSITE" id="PS51908"/>
    </source>
</evidence>
<feature type="compositionally biased region" description="Basic and acidic residues" evidence="19">
    <location>
        <begin position="605"/>
        <end position="623"/>
    </location>
</feature>
<feature type="region of interest" description="Disordered" evidence="19">
    <location>
        <begin position="603"/>
        <end position="651"/>
    </location>
</feature>
<evidence type="ECO:0000256" key="4">
    <source>
        <dbReference type="ARBA" id="ARBA00009506"/>
    </source>
</evidence>
<dbReference type="Gene3D" id="3.30.40.10">
    <property type="entry name" value="Zinc/RING finger domain, C3HC4 (zinc finger)"/>
    <property type="match status" value="1"/>
</dbReference>
<dbReference type="Proteomes" id="UP000027135">
    <property type="component" value="Unassembled WGS sequence"/>
</dbReference>
<dbReference type="PANTHER" id="PTHR14134:SF2">
    <property type="entry name" value="E3 UBIQUITIN-PROTEIN LIGASE RAD18"/>
    <property type="match status" value="1"/>
</dbReference>
<evidence type="ECO:0000256" key="1">
    <source>
        <dbReference type="ARBA" id="ARBA00000900"/>
    </source>
</evidence>
<organism evidence="23 24">
    <name type="scientific">Zootermopsis nevadensis</name>
    <name type="common">Dampwood termite</name>
    <dbReference type="NCBI Taxonomy" id="136037"/>
    <lineage>
        <taxon>Eukaryota</taxon>
        <taxon>Metazoa</taxon>
        <taxon>Ecdysozoa</taxon>
        <taxon>Arthropoda</taxon>
        <taxon>Hexapoda</taxon>
        <taxon>Insecta</taxon>
        <taxon>Pterygota</taxon>
        <taxon>Neoptera</taxon>
        <taxon>Polyneoptera</taxon>
        <taxon>Dictyoptera</taxon>
        <taxon>Blattodea</taxon>
        <taxon>Blattoidea</taxon>
        <taxon>Termitoidae</taxon>
        <taxon>Termopsidae</taxon>
        <taxon>Zootermopsis</taxon>
    </lineage>
</organism>
<feature type="compositionally biased region" description="Polar residues" evidence="19">
    <location>
        <begin position="115"/>
        <end position="131"/>
    </location>
</feature>
<feature type="domain" description="RING-type" evidence="20">
    <location>
        <begin position="21"/>
        <end position="58"/>
    </location>
</feature>
<keyword evidence="9 17" id="KW-0863">Zinc-finger</keyword>
<dbReference type="GO" id="GO:0003697">
    <property type="term" value="F:single-stranded DNA binding"/>
    <property type="evidence" value="ECO:0007669"/>
    <property type="project" value="InterPro"/>
</dbReference>
<dbReference type="PROSITE" id="PS50089">
    <property type="entry name" value="ZF_RING_2"/>
    <property type="match status" value="1"/>
</dbReference>
<dbReference type="PANTHER" id="PTHR14134">
    <property type="entry name" value="E3 UBIQUITIN-PROTEIN LIGASE RAD18"/>
    <property type="match status" value="1"/>
</dbReference>
<feature type="region of interest" description="Disordered" evidence="19">
    <location>
        <begin position="535"/>
        <end position="555"/>
    </location>
</feature>
<dbReference type="SMART" id="SM00734">
    <property type="entry name" value="ZnF_Rad18"/>
    <property type="match status" value="1"/>
</dbReference>
<dbReference type="GO" id="GO:0061630">
    <property type="term" value="F:ubiquitin protein ligase activity"/>
    <property type="evidence" value="ECO:0007669"/>
    <property type="project" value="UniProtKB-EC"/>
</dbReference>
<dbReference type="OrthoDB" id="6499288at2759"/>
<dbReference type="PROSITE" id="PS00518">
    <property type="entry name" value="ZF_RING_1"/>
    <property type="match status" value="1"/>
</dbReference>
<dbReference type="UniPathway" id="UPA00143"/>
<dbReference type="InterPro" id="IPR013083">
    <property type="entry name" value="Znf_RING/FYVE/PHD"/>
</dbReference>
<evidence type="ECO:0000256" key="5">
    <source>
        <dbReference type="ARBA" id="ARBA00012483"/>
    </source>
</evidence>
<dbReference type="InterPro" id="IPR017907">
    <property type="entry name" value="Znf_RING_CS"/>
</dbReference>
<feature type="compositionally biased region" description="Basic and acidic residues" evidence="19">
    <location>
        <begin position="542"/>
        <end position="551"/>
    </location>
</feature>
<feature type="domain" description="UBZ4-type" evidence="22">
    <location>
        <begin position="219"/>
        <end position="246"/>
    </location>
</feature>
<dbReference type="Gene3D" id="3.30.160.60">
    <property type="entry name" value="Classic Zinc Finger"/>
    <property type="match status" value="1"/>
</dbReference>
<dbReference type="PROSITE" id="PS50800">
    <property type="entry name" value="SAP"/>
    <property type="match status" value="1"/>
</dbReference>
<evidence type="ECO:0000256" key="14">
    <source>
        <dbReference type="ARBA" id="ARBA00023242"/>
    </source>
</evidence>
<dbReference type="InterPro" id="IPR039577">
    <property type="entry name" value="Rad18"/>
</dbReference>
<keyword evidence="8 18" id="KW-0227">DNA damage</keyword>
<keyword evidence="12" id="KW-0238">DNA-binding</keyword>
<keyword evidence="24" id="KW-1185">Reference proteome</keyword>
<evidence type="ECO:0000259" key="20">
    <source>
        <dbReference type="PROSITE" id="PS50089"/>
    </source>
</evidence>
<evidence type="ECO:0000256" key="11">
    <source>
        <dbReference type="ARBA" id="ARBA00022833"/>
    </source>
</evidence>
<dbReference type="GO" id="GO:0097505">
    <property type="term" value="C:Rad6-Rad18 complex"/>
    <property type="evidence" value="ECO:0007669"/>
    <property type="project" value="TreeGrafter"/>
</dbReference>
<dbReference type="Pfam" id="PF13923">
    <property type="entry name" value="zf-C3HC4_2"/>
    <property type="match status" value="1"/>
</dbReference>
<evidence type="ECO:0000256" key="3">
    <source>
        <dbReference type="ARBA" id="ARBA00004906"/>
    </source>
</evidence>
<feature type="domain" description="SAP" evidence="21">
    <location>
        <begin position="268"/>
        <end position="302"/>
    </location>
</feature>
<reference evidence="23 24" key="1">
    <citation type="journal article" date="2014" name="Nat. Commun.">
        <title>Molecular traces of alternative social organization in a termite genome.</title>
        <authorList>
            <person name="Terrapon N."/>
            <person name="Li C."/>
            <person name="Robertson H.M."/>
            <person name="Ji L."/>
            <person name="Meng X."/>
            <person name="Booth W."/>
            <person name="Chen Z."/>
            <person name="Childers C.P."/>
            <person name="Glastad K.M."/>
            <person name="Gokhale K."/>
            <person name="Gowin J."/>
            <person name="Gronenberg W."/>
            <person name="Hermansen R.A."/>
            <person name="Hu H."/>
            <person name="Hunt B.G."/>
            <person name="Huylmans A.K."/>
            <person name="Khalil S.M."/>
            <person name="Mitchell R.D."/>
            <person name="Munoz-Torres M.C."/>
            <person name="Mustard J.A."/>
            <person name="Pan H."/>
            <person name="Reese J.T."/>
            <person name="Scharf M.E."/>
            <person name="Sun F."/>
            <person name="Vogel H."/>
            <person name="Xiao J."/>
            <person name="Yang W."/>
            <person name="Yang Z."/>
            <person name="Yang Z."/>
            <person name="Zhou J."/>
            <person name="Zhu J."/>
            <person name="Brent C.S."/>
            <person name="Elsik C.G."/>
            <person name="Goodisman M.A."/>
            <person name="Liberles D.A."/>
            <person name="Roe R.M."/>
            <person name="Vargo E.L."/>
            <person name="Vilcinskas A."/>
            <person name="Wang J."/>
            <person name="Bornberg-Bauer E."/>
            <person name="Korb J."/>
            <person name="Zhang G."/>
            <person name="Liebig J."/>
        </authorList>
    </citation>
    <scope>NUCLEOTIDE SEQUENCE [LARGE SCALE GENOMIC DNA]</scope>
    <source>
        <tissue evidence="23">Whole organism</tissue>
    </source>
</reference>
<keyword evidence="10" id="KW-0833">Ubl conjugation pathway</keyword>
<dbReference type="EMBL" id="KK852823">
    <property type="protein sequence ID" value="KDR15487.1"/>
    <property type="molecule type" value="Genomic_DNA"/>
</dbReference>
<keyword evidence="13 18" id="KW-0234">DNA repair</keyword>
<evidence type="ECO:0000256" key="13">
    <source>
        <dbReference type="ARBA" id="ARBA00023204"/>
    </source>
</evidence>
<dbReference type="SMART" id="SM00513">
    <property type="entry name" value="SAP"/>
    <property type="match status" value="1"/>
</dbReference>
<evidence type="ECO:0000313" key="23">
    <source>
        <dbReference type="EMBL" id="KDR15487.1"/>
    </source>
</evidence>
<evidence type="ECO:0000256" key="12">
    <source>
        <dbReference type="ARBA" id="ARBA00023125"/>
    </source>
</evidence>
<dbReference type="GO" id="GO:0005634">
    <property type="term" value="C:nucleus"/>
    <property type="evidence" value="ECO:0007669"/>
    <property type="project" value="UniProtKB-SubCell"/>
</dbReference>
<gene>
    <name evidence="23" type="ORF">L798_10461</name>
</gene>
<proteinExistence type="inferred from homology"/>
<accession>A0A067R7N3</accession>
<name>A0A067R7N3_ZOONE</name>
<feature type="region of interest" description="Disordered" evidence="19">
    <location>
        <begin position="115"/>
        <end position="139"/>
    </location>
</feature>
<comment type="catalytic activity">
    <reaction evidence="1">
        <text>S-ubiquitinyl-[E2 ubiquitin-conjugating enzyme]-L-cysteine + [acceptor protein]-L-lysine = [E2 ubiquitin-conjugating enzyme]-L-cysteine + N(6)-ubiquitinyl-[acceptor protein]-L-lysine.</text>
        <dbReference type="EC" id="2.3.2.27"/>
    </reaction>
</comment>